<sequence length="77" mass="7981">MTFAAALSLTGTSVSLMKKAPIETKKAIIITGLIIRVKDMPDAFSATSSELAESLLKPSSAASRQLMGMAVAAILGR</sequence>
<name>A0A645FQ75_9ZZZZ</name>
<accession>A0A645FQ75</accession>
<gene>
    <name evidence="1" type="ORF">SDC9_163923</name>
</gene>
<dbReference type="EMBL" id="VSSQ01063554">
    <property type="protein sequence ID" value="MPN16578.1"/>
    <property type="molecule type" value="Genomic_DNA"/>
</dbReference>
<reference evidence="1" key="1">
    <citation type="submission" date="2019-08" db="EMBL/GenBank/DDBJ databases">
        <authorList>
            <person name="Kucharzyk K."/>
            <person name="Murdoch R.W."/>
            <person name="Higgins S."/>
            <person name="Loffler F."/>
        </authorList>
    </citation>
    <scope>NUCLEOTIDE SEQUENCE</scope>
</reference>
<evidence type="ECO:0000313" key="1">
    <source>
        <dbReference type="EMBL" id="MPN16578.1"/>
    </source>
</evidence>
<protein>
    <submittedName>
        <fullName evidence="1">Uncharacterized protein</fullName>
    </submittedName>
</protein>
<organism evidence="1">
    <name type="scientific">bioreactor metagenome</name>
    <dbReference type="NCBI Taxonomy" id="1076179"/>
    <lineage>
        <taxon>unclassified sequences</taxon>
        <taxon>metagenomes</taxon>
        <taxon>ecological metagenomes</taxon>
    </lineage>
</organism>
<proteinExistence type="predicted"/>
<dbReference type="AlphaFoldDB" id="A0A645FQ75"/>
<comment type="caution">
    <text evidence="1">The sequence shown here is derived from an EMBL/GenBank/DDBJ whole genome shotgun (WGS) entry which is preliminary data.</text>
</comment>